<dbReference type="EMBL" id="JACBYQ010000001">
    <property type="protein sequence ID" value="NYE94076.1"/>
    <property type="molecule type" value="Genomic_DNA"/>
</dbReference>
<comment type="caution">
    <text evidence="2">The sequence shown here is derived from an EMBL/GenBank/DDBJ whole genome shotgun (WGS) entry which is preliminary data.</text>
</comment>
<evidence type="ECO:0000313" key="3">
    <source>
        <dbReference type="Proteomes" id="UP000521748"/>
    </source>
</evidence>
<accession>A0A7Y9LR55</accession>
<proteinExistence type="predicted"/>
<dbReference type="AlphaFoldDB" id="A0A7Y9LR55"/>
<feature type="transmembrane region" description="Helical" evidence="1">
    <location>
        <begin position="40"/>
        <end position="59"/>
    </location>
</feature>
<sequence length="271" mass="29230">MSTILLAPGVELPVSGEPFGTVPARDVDNLLSRMRLKARVRVVVLLVLLAVGFALIWHVGQPLWGQWPQANAKVTSHFEYQTRGVRCSVGLDFIAENKQAHSYATLMDSCNDVAAVGSQVQIRFAPADPGWVVLPSRPGFPMLQLFLTAFGLSWPMLGWALLTYFTVRRLRTVRQVGAGSWREVTGVVVNSTLGKGGLRIVLRTTNPWVSEAVVTFGTRGISYFPIPTAGSTLTLRLAGNGGGKVLVGIPGHWGESIGKISPPDQQSDATT</sequence>
<organism evidence="2 3">
    <name type="scientific">Psychromicrobium silvestre</name>
    <dbReference type="NCBI Taxonomy" id="1645614"/>
    <lineage>
        <taxon>Bacteria</taxon>
        <taxon>Bacillati</taxon>
        <taxon>Actinomycetota</taxon>
        <taxon>Actinomycetes</taxon>
        <taxon>Micrococcales</taxon>
        <taxon>Micrococcaceae</taxon>
        <taxon>Psychromicrobium</taxon>
    </lineage>
</organism>
<gene>
    <name evidence="2" type="ORF">FHU41_000297</name>
</gene>
<dbReference type="RefSeq" id="WP_179387888.1">
    <property type="nucleotide sequence ID" value="NZ_JACBYQ010000001.1"/>
</dbReference>
<dbReference type="Proteomes" id="UP000521748">
    <property type="component" value="Unassembled WGS sequence"/>
</dbReference>
<evidence type="ECO:0000256" key="1">
    <source>
        <dbReference type="SAM" id="Phobius"/>
    </source>
</evidence>
<keyword evidence="1" id="KW-1133">Transmembrane helix</keyword>
<keyword evidence="3" id="KW-1185">Reference proteome</keyword>
<feature type="transmembrane region" description="Helical" evidence="1">
    <location>
        <begin position="142"/>
        <end position="165"/>
    </location>
</feature>
<keyword evidence="1" id="KW-0812">Transmembrane</keyword>
<evidence type="ECO:0008006" key="4">
    <source>
        <dbReference type="Google" id="ProtNLM"/>
    </source>
</evidence>
<evidence type="ECO:0000313" key="2">
    <source>
        <dbReference type="EMBL" id="NYE94076.1"/>
    </source>
</evidence>
<name>A0A7Y9LR55_9MICC</name>
<protein>
    <recommendedName>
        <fullName evidence="4">DUF3592 domain-containing protein</fullName>
    </recommendedName>
</protein>
<keyword evidence="1" id="KW-0472">Membrane</keyword>
<reference evidence="2 3" key="1">
    <citation type="submission" date="2020-07" db="EMBL/GenBank/DDBJ databases">
        <title>Sequencing the genomes of 1000 actinobacteria strains.</title>
        <authorList>
            <person name="Klenk H.-P."/>
        </authorList>
    </citation>
    <scope>NUCLEOTIDE SEQUENCE [LARGE SCALE GENOMIC DNA]</scope>
    <source>
        <strain evidence="2 3">DSM 102047</strain>
    </source>
</reference>